<dbReference type="Proteomes" id="UP000694380">
    <property type="component" value="Unplaced"/>
</dbReference>
<reference evidence="1" key="2">
    <citation type="submission" date="2025-09" db="UniProtKB">
        <authorList>
            <consortium name="Ensembl"/>
        </authorList>
    </citation>
    <scope>IDENTIFICATION</scope>
</reference>
<organism evidence="1 2">
    <name type="scientific">Chrysemys picta bellii</name>
    <name type="common">Western painted turtle</name>
    <name type="synonym">Emys bellii</name>
    <dbReference type="NCBI Taxonomy" id="8478"/>
    <lineage>
        <taxon>Eukaryota</taxon>
        <taxon>Metazoa</taxon>
        <taxon>Chordata</taxon>
        <taxon>Craniata</taxon>
        <taxon>Vertebrata</taxon>
        <taxon>Euteleostomi</taxon>
        <taxon>Archelosauria</taxon>
        <taxon>Testudinata</taxon>
        <taxon>Testudines</taxon>
        <taxon>Cryptodira</taxon>
        <taxon>Durocryptodira</taxon>
        <taxon>Testudinoidea</taxon>
        <taxon>Emydidae</taxon>
        <taxon>Chrysemys</taxon>
    </lineage>
</organism>
<dbReference type="Ensembl" id="ENSCPBT00000046873.1">
    <property type="protein sequence ID" value="ENSCPBP00000039999.1"/>
    <property type="gene ID" value="ENSCPBG00000027521.1"/>
</dbReference>
<sequence>MKTRQIALSSSLSPCHNLFLSTSPTSPIWLVPAISSPAPLLGISMRGSRLASLWMHAEHPECPHLCSGGASLYPGVSSQRKETYWCLLCQLAVPISCLGRKPGRGGELERGRRARGGGGAEVSWAGGAATRLPGGRELLGGGASGCVGELPRGGRLRAEGGAGSCRRAGGVGVAQGGSFA</sequence>
<dbReference type="AlphaFoldDB" id="A0A8C3PFV5"/>
<evidence type="ECO:0000313" key="1">
    <source>
        <dbReference type="Ensembl" id="ENSCPBP00000039999.1"/>
    </source>
</evidence>
<keyword evidence="2" id="KW-1185">Reference proteome</keyword>
<evidence type="ECO:0000313" key="2">
    <source>
        <dbReference type="Proteomes" id="UP000694380"/>
    </source>
</evidence>
<accession>A0A8C3PFV5</accession>
<reference evidence="1" key="1">
    <citation type="submission" date="2025-08" db="UniProtKB">
        <authorList>
            <consortium name="Ensembl"/>
        </authorList>
    </citation>
    <scope>IDENTIFICATION</scope>
</reference>
<protein>
    <submittedName>
        <fullName evidence="1">Uncharacterized protein</fullName>
    </submittedName>
</protein>
<proteinExistence type="predicted"/>
<name>A0A8C3PFV5_CHRPI</name>